<name>A0A844FHF4_9FIRM</name>
<evidence type="ECO:0000313" key="3">
    <source>
        <dbReference type="Proteomes" id="UP000462760"/>
    </source>
</evidence>
<feature type="transmembrane region" description="Helical" evidence="1">
    <location>
        <begin position="132"/>
        <end position="165"/>
    </location>
</feature>
<comment type="caution">
    <text evidence="2">The sequence shown here is derived from an EMBL/GenBank/DDBJ whole genome shotgun (WGS) entry which is preliminary data.</text>
</comment>
<evidence type="ECO:0008006" key="4">
    <source>
        <dbReference type="Google" id="ProtNLM"/>
    </source>
</evidence>
<dbReference type="Proteomes" id="UP000462760">
    <property type="component" value="Unassembled WGS sequence"/>
</dbReference>
<proteinExistence type="predicted"/>
<dbReference type="AlphaFoldDB" id="A0A844FHF4"/>
<feature type="transmembrane region" description="Helical" evidence="1">
    <location>
        <begin position="55"/>
        <end position="75"/>
    </location>
</feature>
<organism evidence="2 3">
    <name type="scientific">Anaerosalibacter bizertensis</name>
    <dbReference type="NCBI Taxonomy" id="932217"/>
    <lineage>
        <taxon>Bacteria</taxon>
        <taxon>Bacillati</taxon>
        <taxon>Bacillota</taxon>
        <taxon>Tissierellia</taxon>
        <taxon>Tissierellales</taxon>
        <taxon>Sporanaerobacteraceae</taxon>
        <taxon>Anaerosalibacter</taxon>
    </lineage>
</organism>
<feature type="transmembrane region" description="Helical" evidence="1">
    <location>
        <begin position="30"/>
        <end position="49"/>
    </location>
</feature>
<evidence type="ECO:0000313" key="2">
    <source>
        <dbReference type="EMBL" id="MSS43391.1"/>
    </source>
</evidence>
<reference evidence="2 3" key="1">
    <citation type="submission" date="2019-08" db="EMBL/GenBank/DDBJ databases">
        <title>In-depth cultivation of the pig gut microbiome towards novel bacterial diversity and tailored functional studies.</title>
        <authorList>
            <person name="Wylensek D."/>
            <person name="Hitch T.C.A."/>
            <person name="Clavel T."/>
        </authorList>
    </citation>
    <scope>NUCLEOTIDE SEQUENCE [LARGE SCALE GENOMIC DNA]</scope>
    <source>
        <strain evidence="2 3">Med78-601-WT-4W-RMD-3</strain>
    </source>
</reference>
<feature type="transmembrane region" description="Helical" evidence="1">
    <location>
        <begin position="192"/>
        <end position="214"/>
    </location>
</feature>
<dbReference type="EMBL" id="VULR01000007">
    <property type="protein sequence ID" value="MSS43391.1"/>
    <property type="molecule type" value="Genomic_DNA"/>
</dbReference>
<keyword evidence="1" id="KW-1133">Transmembrane helix</keyword>
<sequence>MKEKSKFITFLLSFVPGLAHFYLGFSDRAIIFLMAFFGAILGVSGLAFLTSGEDFFILLVFILPIIWLIALIDSFSLRKKHILMEYGNTKNGIEYKDSDEIKKSNKKAITLALSIIPGAGHMYLGYQKKGLLIMGSFFFTVFFMGWLGVSLFLFVLPMIWFYGFFDAFHLVEGKDLEDEENSFVLSDIKTEWIGWGFITIGILIVIERILYPLIPYEIRNYIQTLIVSVIFIVGGIKLLAKNRRQNENNIEDIENIGGEDDEE</sequence>
<protein>
    <recommendedName>
        <fullName evidence="4">TM2 domain-containing protein</fullName>
    </recommendedName>
</protein>
<dbReference type="RefSeq" id="WP_154484073.1">
    <property type="nucleotide sequence ID" value="NZ_VULR01000007.1"/>
</dbReference>
<accession>A0A844FHF4</accession>
<feature type="transmembrane region" description="Helical" evidence="1">
    <location>
        <begin position="6"/>
        <end position="23"/>
    </location>
</feature>
<dbReference type="OrthoDB" id="82335at2"/>
<feature type="transmembrane region" description="Helical" evidence="1">
    <location>
        <begin position="220"/>
        <end position="240"/>
    </location>
</feature>
<keyword evidence="1" id="KW-0472">Membrane</keyword>
<evidence type="ECO:0000256" key="1">
    <source>
        <dbReference type="SAM" id="Phobius"/>
    </source>
</evidence>
<gene>
    <name evidence="2" type="ORF">FYJ27_06540</name>
</gene>
<keyword evidence="1" id="KW-0812">Transmembrane</keyword>